<feature type="transmembrane region" description="Helical" evidence="6">
    <location>
        <begin position="6"/>
        <end position="24"/>
    </location>
</feature>
<comment type="similarity">
    <text evidence="1">Belongs to the DEFL family.</text>
</comment>
<dbReference type="EMBL" id="PSQE01000008">
    <property type="protein sequence ID" value="RHN39034.1"/>
    <property type="molecule type" value="Genomic_DNA"/>
</dbReference>
<evidence type="ECO:0000313" key="7">
    <source>
        <dbReference type="EMBL" id="KEH18142.1"/>
    </source>
</evidence>
<gene>
    <name evidence="7" type="ordered locus">MTR_8g012700</name>
    <name evidence="8" type="ORF">MtrunA17_Chr8g0339531</name>
</gene>
<proteinExistence type="inferred from homology"/>
<keyword evidence="3" id="KW-0295">Fungicide</keyword>
<dbReference type="EnsemblPlants" id="KEH18142">
    <property type="protein sequence ID" value="KEH18142"/>
    <property type="gene ID" value="MTR_8g012700"/>
</dbReference>
<keyword evidence="6" id="KW-0472">Membrane</keyword>
<dbReference type="GO" id="GO:0050832">
    <property type="term" value="P:defense response to fungus"/>
    <property type="evidence" value="ECO:0007669"/>
    <property type="project" value="UniProtKB-KW"/>
</dbReference>
<dbReference type="Proteomes" id="UP000265566">
    <property type="component" value="Chromosome 8"/>
</dbReference>
<dbReference type="AlphaFoldDB" id="A0A072TL33"/>
<reference evidence="8" key="4">
    <citation type="journal article" date="2018" name="Nat. Plants">
        <title>Whole-genome landscape of Medicago truncatula symbiotic genes.</title>
        <authorList>
            <person name="Pecrix Y."/>
            <person name="Gamas P."/>
            <person name="Carrere S."/>
        </authorList>
    </citation>
    <scope>NUCLEOTIDE SEQUENCE</scope>
    <source>
        <tissue evidence="8">Leaves</tissue>
    </source>
</reference>
<keyword evidence="10" id="KW-1185">Reference proteome</keyword>
<evidence type="ECO:0000256" key="2">
    <source>
        <dbReference type="ARBA" id="ARBA00022529"/>
    </source>
</evidence>
<sequence>MTFSASKFYIIFMYLYLAIFINSAKDEEAKICKILLSSTMNHGCEEIKCNEGCINEENANSGECMATGIVVFFCYCFYECEQ</sequence>
<dbReference type="Proteomes" id="UP000002051">
    <property type="component" value="Chromosome 8"/>
</dbReference>
<reference evidence="7 10" key="2">
    <citation type="journal article" date="2014" name="BMC Genomics">
        <title>An improved genome release (version Mt4.0) for the model legume Medicago truncatula.</title>
        <authorList>
            <person name="Tang H."/>
            <person name="Krishnakumar V."/>
            <person name="Bidwell S."/>
            <person name="Rosen B."/>
            <person name="Chan A."/>
            <person name="Zhou S."/>
            <person name="Gentzbittel L."/>
            <person name="Childs K.L."/>
            <person name="Yandell M."/>
            <person name="Gundlach H."/>
            <person name="Mayer K.F."/>
            <person name="Schwartz D.C."/>
            <person name="Town C.D."/>
        </authorList>
    </citation>
    <scope>GENOME REANNOTATION</scope>
    <source>
        <strain evidence="7">A17</strain>
        <strain evidence="9 10">cv. Jemalong A17</strain>
    </source>
</reference>
<evidence type="ECO:0000313" key="8">
    <source>
        <dbReference type="EMBL" id="RHN39034.1"/>
    </source>
</evidence>
<organism evidence="7 10">
    <name type="scientific">Medicago truncatula</name>
    <name type="common">Barrel medic</name>
    <name type="synonym">Medicago tribuloides</name>
    <dbReference type="NCBI Taxonomy" id="3880"/>
    <lineage>
        <taxon>Eukaryota</taxon>
        <taxon>Viridiplantae</taxon>
        <taxon>Streptophyta</taxon>
        <taxon>Embryophyta</taxon>
        <taxon>Tracheophyta</taxon>
        <taxon>Spermatophyta</taxon>
        <taxon>Magnoliopsida</taxon>
        <taxon>eudicotyledons</taxon>
        <taxon>Gunneridae</taxon>
        <taxon>Pentapetalae</taxon>
        <taxon>rosids</taxon>
        <taxon>fabids</taxon>
        <taxon>Fabales</taxon>
        <taxon>Fabaceae</taxon>
        <taxon>Papilionoideae</taxon>
        <taxon>50 kb inversion clade</taxon>
        <taxon>NPAAA clade</taxon>
        <taxon>Hologalegina</taxon>
        <taxon>IRL clade</taxon>
        <taxon>Trifolieae</taxon>
        <taxon>Medicago</taxon>
    </lineage>
</organism>
<accession>A0A072TL33</accession>
<protein>
    <submittedName>
        <fullName evidence="7">Defensin-like protein</fullName>
    </submittedName>
</protein>
<keyword evidence="6" id="KW-1133">Transmembrane helix</keyword>
<dbReference type="InterPro" id="IPR036574">
    <property type="entry name" value="Scorpion_toxin-like_sf"/>
</dbReference>
<evidence type="ECO:0000256" key="4">
    <source>
        <dbReference type="ARBA" id="ARBA00022821"/>
    </source>
</evidence>
<dbReference type="HOGENOM" id="CLU_161668_3_1_1"/>
<evidence type="ECO:0000256" key="1">
    <source>
        <dbReference type="ARBA" id="ARBA00006722"/>
    </source>
</evidence>
<evidence type="ECO:0000256" key="3">
    <source>
        <dbReference type="ARBA" id="ARBA00022577"/>
    </source>
</evidence>
<dbReference type="Pfam" id="PF07333">
    <property type="entry name" value="SLR1-BP"/>
    <property type="match status" value="1"/>
</dbReference>
<dbReference type="GO" id="GO:0031640">
    <property type="term" value="P:killing of cells of another organism"/>
    <property type="evidence" value="ECO:0007669"/>
    <property type="project" value="UniProtKB-KW"/>
</dbReference>
<keyword evidence="5" id="KW-1015">Disulfide bond</keyword>
<keyword evidence="6" id="KW-0812">Transmembrane</keyword>
<dbReference type="InterPro" id="IPR010851">
    <property type="entry name" value="DEFL"/>
</dbReference>
<dbReference type="Gramene" id="rna45024">
    <property type="protein sequence ID" value="RHN39034.1"/>
    <property type="gene ID" value="gene45024"/>
</dbReference>
<reference evidence="7 10" key="1">
    <citation type="journal article" date="2011" name="Nature">
        <title>The Medicago genome provides insight into the evolution of rhizobial symbioses.</title>
        <authorList>
            <person name="Young N.D."/>
            <person name="Debelle F."/>
            <person name="Oldroyd G.E."/>
            <person name="Geurts R."/>
            <person name="Cannon S.B."/>
            <person name="Udvardi M.K."/>
            <person name="Benedito V.A."/>
            <person name="Mayer K.F."/>
            <person name="Gouzy J."/>
            <person name="Schoof H."/>
            <person name="Van de Peer Y."/>
            <person name="Proost S."/>
            <person name="Cook D.R."/>
            <person name="Meyers B.C."/>
            <person name="Spannagl M."/>
            <person name="Cheung F."/>
            <person name="De Mita S."/>
            <person name="Krishnakumar V."/>
            <person name="Gundlach H."/>
            <person name="Zhou S."/>
            <person name="Mudge J."/>
            <person name="Bharti A.K."/>
            <person name="Murray J.D."/>
            <person name="Naoumkina M.A."/>
            <person name="Rosen B."/>
            <person name="Silverstein K.A."/>
            <person name="Tang H."/>
            <person name="Rombauts S."/>
            <person name="Zhao P.X."/>
            <person name="Zhou P."/>
            <person name="Barbe V."/>
            <person name="Bardou P."/>
            <person name="Bechner M."/>
            <person name="Bellec A."/>
            <person name="Berger A."/>
            <person name="Berges H."/>
            <person name="Bidwell S."/>
            <person name="Bisseling T."/>
            <person name="Choisne N."/>
            <person name="Couloux A."/>
            <person name="Denny R."/>
            <person name="Deshpande S."/>
            <person name="Dai X."/>
            <person name="Doyle J.J."/>
            <person name="Dudez A.M."/>
            <person name="Farmer A.D."/>
            <person name="Fouteau S."/>
            <person name="Franken C."/>
            <person name="Gibelin C."/>
            <person name="Gish J."/>
            <person name="Goldstein S."/>
            <person name="Gonzalez A.J."/>
            <person name="Green P.J."/>
            <person name="Hallab A."/>
            <person name="Hartog M."/>
            <person name="Hua A."/>
            <person name="Humphray S.J."/>
            <person name="Jeong D.H."/>
            <person name="Jing Y."/>
            <person name="Jocker A."/>
            <person name="Kenton S.M."/>
            <person name="Kim D.J."/>
            <person name="Klee K."/>
            <person name="Lai H."/>
            <person name="Lang C."/>
            <person name="Lin S."/>
            <person name="Macmil S.L."/>
            <person name="Magdelenat G."/>
            <person name="Matthews L."/>
            <person name="McCorrison J."/>
            <person name="Monaghan E.L."/>
            <person name="Mun J.H."/>
            <person name="Najar F.Z."/>
            <person name="Nicholson C."/>
            <person name="Noirot C."/>
            <person name="O'Bleness M."/>
            <person name="Paule C.R."/>
            <person name="Poulain J."/>
            <person name="Prion F."/>
            <person name="Qin B."/>
            <person name="Qu C."/>
            <person name="Retzel E.F."/>
            <person name="Riddle C."/>
            <person name="Sallet E."/>
            <person name="Samain S."/>
            <person name="Samson N."/>
            <person name="Sanders I."/>
            <person name="Saurat O."/>
            <person name="Scarpelli C."/>
            <person name="Schiex T."/>
            <person name="Segurens B."/>
            <person name="Severin A.J."/>
            <person name="Sherrier D.J."/>
            <person name="Shi R."/>
            <person name="Sims S."/>
            <person name="Singer S.R."/>
            <person name="Sinharoy S."/>
            <person name="Sterck L."/>
            <person name="Viollet A."/>
            <person name="Wang B.B."/>
            <person name="Wang K."/>
            <person name="Wang M."/>
            <person name="Wang X."/>
            <person name="Warfsmann J."/>
            <person name="Weissenbach J."/>
            <person name="White D.D."/>
            <person name="White J.D."/>
            <person name="Wiley G.B."/>
            <person name="Wincker P."/>
            <person name="Xing Y."/>
            <person name="Yang L."/>
            <person name="Yao Z."/>
            <person name="Ying F."/>
            <person name="Zhai J."/>
            <person name="Zhou L."/>
            <person name="Zuber A."/>
            <person name="Denarie J."/>
            <person name="Dixon R.A."/>
            <person name="May G.D."/>
            <person name="Schwartz D.C."/>
            <person name="Rogers J."/>
            <person name="Quetier F."/>
            <person name="Town C.D."/>
            <person name="Roe B.A."/>
        </authorList>
    </citation>
    <scope>NUCLEOTIDE SEQUENCE [LARGE SCALE GENOMIC DNA]</scope>
    <source>
        <strain evidence="7">A17</strain>
        <strain evidence="9 10">cv. Jemalong A17</strain>
    </source>
</reference>
<dbReference type="Gene3D" id="3.30.30.10">
    <property type="entry name" value="Knottin, scorpion toxin-like"/>
    <property type="match status" value="1"/>
</dbReference>
<reference evidence="9" key="3">
    <citation type="submission" date="2015-04" db="UniProtKB">
        <authorList>
            <consortium name="EnsemblPlants"/>
        </authorList>
    </citation>
    <scope>IDENTIFICATION</scope>
    <source>
        <strain evidence="9">cv. Jemalong A17</strain>
    </source>
</reference>
<name>A0A072TL33_MEDTR</name>
<keyword evidence="4" id="KW-0611">Plant defense</keyword>
<dbReference type="EMBL" id="CM001224">
    <property type="protein sequence ID" value="KEH18142.1"/>
    <property type="molecule type" value="Genomic_DNA"/>
</dbReference>
<evidence type="ECO:0000313" key="9">
    <source>
        <dbReference type="EnsemblPlants" id="KEH18142"/>
    </source>
</evidence>
<evidence type="ECO:0000256" key="5">
    <source>
        <dbReference type="ARBA" id="ARBA00023157"/>
    </source>
</evidence>
<evidence type="ECO:0000313" key="10">
    <source>
        <dbReference type="Proteomes" id="UP000002051"/>
    </source>
</evidence>
<keyword evidence="2" id="KW-0929">Antimicrobial</keyword>
<evidence type="ECO:0000256" key="6">
    <source>
        <dbReference type="SAM" id="Phobius"/>
    </source>
</evidence>